<sequence length="325" mass="33826">MENKSHAMAAGLFVVLVAALLAGLALWLTRDHNQYHQYEMTTKDGIGGLQPQAAVRYKGVPVGKVVYIGFDPQASGNVLIRIAVDTGAPISATTFAVLGYQGVTGLAHVQLDDAVEPPPPQPPGASGLPRLWLKSSPLSMLADQGPALLGRVDEVTRRLNDMLGDENQKRFSEMLENISGAAAGVRDLSTGVQHTLTQRIEPALADFPALTADARKALQSLDQAGKNTAAVAADLGQTVQRINAPEGPLEQIAQGTQSLVRAADGLGRTTLPHVSRAADDVSRAARQLGAAAGGFSDNPQSVIYGSGRAVPGPGEPGFAAPTTQP</sequence>
<proteinExistence type="predicted"/>
<gene>
    <name evidence="3" type="ORF">HUK68_18100</name>
</gene>
<keyword evidence="4" id="KW-1185">Reference proteome</keyword>
<accession>A0A6N1X722</accession>
<dbReference type="EMBL" id="CP054840">
    <property type="protein sequence ID" value="QKV54648.1"/>
    <property type="molecule type" value="Genomic_DNA"/>
</dbReference>
<feature type="region of interest" description="Disordered" evidence="1">
    <location>
        <begin position="303"/>
        <end position="325"/>
    </location>
</feature>
<dbReference type="InterPro" id="IPR003399">
    <property type="entry name" value="Mce/MlaD"/>
</dbReference>
<evidence type="ECO:0000256" key="1">
    <source>
        <dbReference type="SAM" id="MobiDB-lite"/>
    </source>
</evidence>
<name>A0A6N1X722_9BURK</name>
<dbReference type="AlphaFoldDB" id="A0A6N1X722"/>
<feature type="domain" description="Mce/MlaD" evidence="2">
    <location>
        <begin position="37"/>
        <end position="112"/>
    </location>
</feature>
<dbReference type="PANTHER" id="PTHR36698:SF2">
    <property type="entry name" value="MCE_MLAD DOMAIN-CONTAINING PROTEIN"/>
    <property type="match status" value="1"/>
</dbReference>
<dbReference type="Proteomes" id="UP000509579">
    <property type="component" value="Chromosome"/>
</dbReference>
<dbReference type="KEGG" id="aant:HUK68_18100"/>
<reference evidence="3 4" key="1">
    <citation type="submission" date="2020-06" db="EMBL/GenBank/DDBJ databases">
        <title>Acidovorax antarctica sp. nov., isolated from Corinth ice sheet soil, Antarctic Fields Peninsula.</title>
        <authorList>
            <person name="Xu Q."/>
            <person name="Peng F."/>
        </authorList>
    </citation>
    <scope>NUCLEOTIDE SEQUENCE [LARGE SCALE GENOMIC DNA]</scope>
    <source>
        <strain evidence="3 4">16-35-5</strain>
    </source>
</reference>
<evidence type="ECO:0000313" key="3">
    <source>
        <dbReference type="EMBL" id="QKV54648.1"/>
    </source>
</evidence>
<dbReference type="PANTHER" id="PTHR36698">
    <property type="entry name" value="BLL5892 PROTEIN"/>
    <property type="match status" value="1"/>
</dbReference>
<evidence type="ECO:0000313" key="4">
    <source>
        <dbReference type="Proteomes" id="UP000509579"/>
    </source>
</evidence>
<protein>
    <submittedName>
        <fullName evidence="3">MCE family protein</fullName>
    </submittedName>
</protein>
<dbReference type="RefSeq" id="WP_175505444.1">
    <property type="nucleotide sequence ID" value="NZ_CAURQT010000006.1"/>
</dbReference>
<organism evidence="3 4">
    <name type="scientific">Comamonas antarctica</name>
    <dbReference type="NCBI Taxonomy" id="2743470"/>
    <lineage>
        <taxon>Bacteria</taxon>
        <taxon>Pseudomonadati</taxon>
        <taxon>Pseudomonadota</taxon>
        <taxon>Betaproteobacteria</taxon>
        <taxon>Burkholderiales</taxon>
        <taxon>Comamonadaceae</taxon>
        <taxon>Comamonas</taxon>
    </lineage>
</organism>
<evidence type="ECO:0000259" key="2">
    <source>
        <dbReference type="Pfam" id="PF02470"/>
    </source>
</evidence>
<dbReference type="Pfam" id="PF02470">
    <property type="entry name" value="MlaD"/>
    <property type="match status" value="1"/>
</dbReference>